<proteinExistence type="predicted"/>
<feature type="region of interest" description="Disordered" evidence="1">
    <location>
        <begin position="134"/>
        <end position="209"/>
    </location>
</feature>
<dbReference type="EMBL" id="JACTAM010002452">
    <property type="protein sequence ID" value="KAI2644712.1"/>
    <property type="molecule type" value="Genomic_DNA"/>
</dbReference>
<evidence type="ECO:0000313" key="4">
    <source>
        <dbReference type="Proteomes" id="UP000830375"/>
    </source>
</evidence>
<feature type="compositionally biased region" description="Polar residues" evidence="1">
    <location>
        <begin position="415"/>
        <end position="425"/>
    </location>
</feature>
<organism evidence="3 4">
    <name type="scientific">Labeo rohita</name>
    <name type="common">Indian major carp</name>
    <name type="synonym">Cyprinus rohita</name>
    <dbReference type="NCBI Taxonomy" id="84645"/>
    <lineage>
        <taxon>Eukaryota</taxon>
        <taxon>Metazoa</taxon>
        <taxon>Chordata</taxon>
        <taxon>Craniata</taxon>
        <taxon>Vertebrata</taxon>
        <taxon>Euteleostomi</taxon>
        <taxon>Actinopterygii</taxon>
        <taxon>Neopterygii</taxon>
        <taxon>Teleostei</taxon>
        <taxon>Ostariophysi</taxon>
        <taxon>Cypriniformes</taxon>
        <taxon>Cyprinidae</taxon>
        <taxon>Labeoninae</taxon>
        <taxon>Labeonini</taxon>
        <taxon>Labeo</taxon>
    </lineage>
</organism>
<dbReference type="Pfam" id="PF15391">
    <property type="entry name" value="DUF4614"/>
    <property type="match status" value="1"/>
</dbReference>
<gene>
    <name evidence="3" type="ORF">H4Q32_027434</name>
</gene>
<comment type="caution">
    <text evidence="3">The sequence shown here is derived from an EMBL/GenBank/DDBJ whole genome shotgun (WGS) entry which is preliminary data.</text>
</comment>
<feature type="compositionally biased region" description="Low complexity" evidence="1">
    <location>
        <begin position="436"/>
        <end position="454"/>
    </location>
</feature>
<dbReference type="Proteomes" id="UP000830375">
    <property type="component" value="Unassembled WGS sequence"/>
</dbReference>
<feature type="region of interest" description="Disordered" evidence="1">
    <location>
        <begin position="339"/>
        <end position="467"/>
    </location>
</feature>
<protein>
    <recommendedName>
        <fullName evidence="2">DUF4614 domain-containing protein</fullName>
    </recommendedName>
</protein>
<dbReference type="InterPro" id="IPR040120">
    <property type="entry name" value="C19orf44-like"/>
</dbReference>
<reference evidence="3 4" key="1">
    <citation type="submission" date="2022-01" db="EMBL/GenBank/DDBJ databases">
        <title>A high-quality chromosome-level genome assembly of rohu carp, Labeo rohita.</title>
        <authorList>
            <person name="Arick M.A. II"/>
            <person name="Hsu C.-Y."/>
            <person name="Magbanua Z."/>
            <person name="Pechanova O."/>
            <person name="Grover C."/>
            <person name="Miller E."/>
            <person name="Thrash A."/>
            <person name="Ezzel L."/>
            <person name="Alam S."/>
            <person name="Benzie J."/>
            <person name="Hamilton M."/>
            <person name="Karsi A."/>
            <person name="Lawrence M.L."/>
            <person name="Peterson D.G."/>
        </authorList>
    </citation>
    <scope>NUCLEOTIDE SEQUENCE [LARGE SCALE GENOMIC DNA]</scope>
    <source>
        <strain evidence="4">BAU-BD-2019</strain>
        <tissue evidence="3">Blood</tissue>
    </source>
</reference>
<feature type="compositionally biased region" description="Polar residues" evidence="1">
    <location>
        <begin position="44"/>
        <end position="75"/>
    </location>
</feature>
<evidence type="ECO:0000313" key="3">
    <source>
        <dbReference type="EMBL" id="KAI2644712.1"/>
    </source>
</evidence>
<keyword evidence="4" id="KW-1185">Reference proteome</keyword>
<feature type="compositionally biased region" description="Acidic residues" evidence="1">
    <location>
        <begin position="377"/>
        <end position="386"/>
    </location>
</feature>
<feature type="domain" description="DUF4614" evidence="2">
    <location>
        <begin position="415"/>
        <end position="579"/>
    </location>
</feature>
<dbReference type="PANTHER" id="PTHR22409">
    <property type="entry name" value="CHROMOSOME 19 OPEN READING FRAME 44"/>
    <property type="match status" value="1"/>
</dbReference>
<feature type="compositionally biased region" description="Basic and acidic residues" evidence="1">
    <location>
        <begin position="183"/>
        <end position="204"/>
    </location>
</feature>
<feature type="compositionally biased region" description="Basic and acidic residues" evidence="1">
    <location>
        <begin position="274"/>
        <end position="283"/>
    </location>
</feature>
<dbReference type="InterPro" id="IPR027884">
    <property type="entry name" value="DUF4614"/>
</dbReference>
<sequence length="601" mass="66252">MWSRGGRSSVLDRAKAQLSGQRLSNNGISKDKRDVENSGKFMTPSKQMQFQDLSDVLSPSESENQEPVKTTTLESFTMGGGSRFLKKTSKDPTGERLSSAPRGTPAETDEFKFIPQRSSQSAALSRLALIENRIRNQKSKSDGPSIHTNLSEPQETRLSVQSSSDLSMTGSRFLKKRTVSTPQEEKVPERASGLNERKESRISLDSDEQDIRQLLGDSLSLSEGSLQNAVRQKSPQPVKKLYKKISEKSTIPSPTPQRHKVLSHQSFSPPPSRTESRMVRFTEHSVSSETDHSEVQSLDDLFPVAAAPDSDDTLSERSAASDDFKLNVMTLDDLAPMPFEAAEISKEKKETQARTEDRNKKSSNITKVASPPASEEVSADYESDFESEIHSETPQSASEISGRLTDKDKDASLISEAQYSSYKSQDGNDDDDCTLSQSSSSSHHSDSSSRSSSSNATVTRGPSPGRHMKEVAIQTQADGLTYAWSSGMAAVGPSIGMTYVDPTPIASHTVSAEAIESLTAYNPAVFALNDMLRQQLALTRAFIDSTRRHYTSVIESLEPADYKYTTLEEAKEFIHAHRPPKVSIEDALEEVLQEMRDYHYS</sequence>
<feature type="compositionally biased region" description="Polar residues" evidence="1">
    <location>
        <begin position="146"/>
        <end position="170"/>
    </location>
</feature>
<name>A0ABQ8L438_LABRO</name>
<evidence type="ECO:0000256" key="1">
    <source>
        <dbReference type="SAM" id="MobiDB-lite"/>
    </source>
</evidence>
<dbReference type="PANTHER" id="PTHR22409:SF2">
    <property type="entry name" value="CHROMOSOME 19 OPEN READING FRAME 44"/>
    <property type="match status" value="1"/>
</dbReference>
<feature type="compositionally biased region" description="Polar residues" evidence="1">
    <location>
        <begin position="18"/>
        <end position="28"/>
    </location>
</feature>
<feature type="region of interest" description="Disordered" evidence="1">
    <location>
        <begin position="244"/>
        <end position="325"/>
    </location>
</feature>
<feature type="compositionally biased region" description="Basic and acidic residues" evidence="1">
    <location>
        <begin position="343"/>
        <end position="360"/>
    </location>
</feature>
<accession>A0ABQ8L438</accession>
<feature type="region of interest" description="Disordered" evidence="1">
    <location>
        <begin position="1"/>
        <end position="122"/>
    </location>
</feature>
<evidence type="ECO:0000259" key="2">
    <source>
        <dbReference type="Pfam" id="PF15391"/>
    </source>
</evidence>